<name>W5TA10_9NOCA</name>
<organism evidence="2 3">
    <name type="scientific">Nocardia nova SH22a</name>
    <dbReference type="NCBI Taxonomy" id="1415166"/>
    <lineage>
        <taxon>Bacteria</taxon>
        <taxon>Bacillati</taxon>
        <taxon>Actinomycetota</taxon>
        <taxon>Actinomycetes</taxon>
        <taxon>Mycobacteriales</taxon>
        <taxon>Nocardiaceae</taxon>
        <taxon>Nocardia</taxon>
    </lineage>
</organism>
<dbReference type="STRING" id="1415166.NONO_c12300"/>
<dbReference type="OrthoDB" id="4556355at2"/>
<dbReference type="PATRIC" id="fig|1415166.3.peg.1250"/>
<evidence type="ECO:0000256" key="1">
    <source>
        <dbReference type="SAM" id="MobiDB-lite"/>
    </source>
</evidence>
<evidence type="ECO:0000313" key="2">
    <source>
        <dbReference type="EMBL" id="AHH16037.1"/>
    </source>
</evidence>
<feature type="region of interest" description="Disordered" evidence="1">
    <location>
        <begin position="102"/>
        <end position="125"/>
    </location>
</feature>
<gene>
    <name evidence="2" type="ORF">NONO_c12300</name>
</gene>
<accession>W5TA10</accession>
<evidence type="ECO:0000313" key="3">
    <source>
        <dbReference type="Proteomes" id="UP000019150"/>
    </source>
</evidence>
<sequence>MNFDDEEDTDARAMGYVCVDLVKTITGFDLAARRIAARLGYVYIGLSRSSSLIVPEALPHHILEHQVELLIVPHIAHLRGRVPAELAEVTDIHDLATGHTWEREGAYAPETGHRPNPLIPRPDGS</sequence>
<dbReference type="KEGG" id="nno:NONO_c12300"/>
<dbReference type="AlphaFoldDB" id="W5TA10"/>
<proteinExistence type="predicted"/>
<dbReference type="HOGENOM" id="CLU_2082363_0_0_11"/>
<dbReference type="eggNOG" id="ENOG5031G0P">
    <property type="taxonomic scope" value="Bacteria"/>
</dbReference>
<keyword evidence="3" id="KW-1185">Reference proteome</keyword>
<dbReference type="EMBL" id="CP006850">
    <property type="protein sequence ID" value="AHH16037.1"/>
    <property type="molecule type" value="Genomic_DNA"/>
</dbReference>
<protein>
    <submittedName>
        <fullName evidence="2">Uncharacterized protein</fullName>
    </submittedName>
</protein>
<reference evidence="2 3" key="1">
    <citation type="journal article" date="2014" name="Appl. Environ. Microbiol.">
        <title>Insights into the Microbial Degradation of Rubber and Gutta-Percha by Analysis of the Complete Genome of Nocardia nova SH22a.</title>
        <authorList>
            <person name="Luo Q."/>
            <person name="Hiessl S."/>
            <person name="Poehlein A."/>
            <person name="Daniel R."/>
            <person name="Steinbuchel A."/>
        </authorList>
    </citation>
    <scope>NUCLEOTIDE SEQUENCE [LARGE SCALE GENOMIC DNA]</scope>
    <source>
        <strain evidence="2">SH22a</strain>
    </source>
</reference>
<dbReference type="RefSeq" id="WP_025347557.1">
    <property type="nucleotide sequence ID" value="NZ_CP006850.1"/>
</dbReference>
<dbReference type="Proteomes" id="UP000019150">
    <property type="component" value="Chromosome"/>
</dbReference>